<dbReference type="RefSeq" id="WP_130503292.1">
    <property type="nucleotide sequence ID" value="NZ_SHLI01000001.1"/>
</dbReference>
<dbReference type="NCBIfam" id="TIGR00741">
    <property type="entry name" value="yfiA"/>
    <property type="match status" value="1"/>
</dbReference>
<evidence type="ECO:0000313" key="2">
    <source>
        <dbReference type="Proteomes" id="UP000292298"/>
    </source>
</evidence>
<dbReference type="Gene3D" id="3.30.160.100">
    <property type="entry name" value="Ribosome hibernation promotion factor-like"/>
    <property type="match status" value="1"/>
</dbReference>
<proteinExistence type="predicted"/>
<comment type="caution">
    <text evidence="1">The sequence shown here is derived from an EMBL/GenBank/DDBJ whole genome shotgun (WGS) entry which is preliminary data.</text>
</comment>
<evidence type="ECO:0000313" key="1">
    <source>
        <dbReference type="EMBL" id="RZU99029.1"/>
    </source>
</evidence>
<gene>
    <name evidence="1" type="ORF">EV698_1305</name>
</gene>
<keyword evidence="2" id="KW-1185">Reference proteome</keyword>
<protein>
    <submittedName>
        <fullName evidence="1">Ribosomal subunit interface protein</fullName>
    </submittedName>
</protein>
<dbReference type="OrthoDB" id="121633at2"/>
<dbReference type="SUPFAM" id="SSF69754">
    <property type="entry name" value="Ribosome binding protein Y (YfiA homologue)"/>
    <property type="match status" value="1"/>
</dbReference>
<reference evidence="1 2" key="1">
    <citation type="submission" date="2019-02" db="EMBL/GenBank/DDBJ databases">
        <title>Genomic Encyclopedia of Type Strains, Phase IV (KMG-IV): sequencing the most valuable type-strain genomes for metagenomic binning, comparative biology and taxonomic classification.</title>
        <authorList>
            <person name="Goeker M."/>
        </authorList>
    </citation>
    <scope>NUCLEOTIDE SEQUENCE [LARGE SCALE GENOMIC DNA]</scope>
    <source>
        <strain evidence="1 2">DSM 21056</strain>
    </source>
</reference>
<organism evidence="1 2">
    <name type="scientific">Spiribacter vilamensis</name>
    <dbReference type="NCBI Taxonomy" id="531306"/>
    <lineage>
        <taxon>Bacteria</taxon>
        <taxon>Pseudomonadati</taxon>
        <taxon>Pseudomonadota</taxon>
        <taxon>Gammaproteobacteria</taxon>
        <taxon>Chromatiales</taxon>
        <taxon>Ectothiorhodospiraceae</taxon>
        <taxon>Spiribacter</taxon>
    </lineage>
</organism>
<dbReference type="AlphaFoldDB" id="A0A4Q8D111"/>
<name>A0A4Q8D111_9GAMM</name>
<dbReference type="Proteomes" id="UP000292298">
    <property type="component" value="Unassembled WGS sequence"/>
</dbReference>
<dbReference type="InterPro" id="IPR036567">
    <property type="entry name" value="RHF-like"/>
</dbReference>
<dbReference type="InterPro" id="IPR003489">
    <property type="entry name" value="RHF/RaiA"/>
</dbReference>
<dbReference type="EMBL" id="SHLI01000001">
    <property type="protein sequence ID" value="RZU99029.1"/>
    <property type="molecule type" value="Genomic_DNA"/>
</dbReference>
<sequence length="106" mass="11938">MELIINPGDGVHLSDALREHVQHKLEPVQRKYGERLTRIEVHFKDENGAKGGRDVHCTLEAHPEGRQPLVAEAVAEDAYTAAHQAAGKLDRNLAHHFGKDDRVRRH</sequence>
<accession>A0A4Q8D111</accession>
<dbReference type="Pfam" id="PF02482">
    <property type="entry name" value="Ribosomal_S30AE"/>
    <property type="match status" value="1"/>
</dbReference>